<organism evidence="2 3">
    <name type="scientific">Thermoproteus uzoniensis (strain 768-20)</name>
    <dbReference type="NCBI Taxonomy" id="999630"/>
    <lineage>
        <taxon>Archaea</taxon>
        <taxon>Thermoproteota</taxon>
        <taxon>Thermoprotei</taxon>
        <taxon>Thermoproteales</taxon>
        <taxon>Thermoproteaceae</taxon>
        <taxon>Thermoproteus</taxon>
    </lineage>
</organism>
<dbReference type="GO" id="GO:0003700">
    <property type="term" value="F:DNA-binding transcription factor activity"/>
    <property type="evidence" value="ECO:0007669"/>
    <property type="project" value="InterPro"/>
</dbReference>
<name>F2L083_THEU7</name>
<evidence type="ECO:0000313" key="2">
    <source>
        <dbReference type="EMBL" id="AEA12565.1"/>
    </source>
</evidence>
<keyword evidence="3" id="KW-1185">Reference proteome</keyword>
<dbReference type="AlphaFoldDB" id="F2L083"/>
<dbReference type="Proteomes" id="UP000008138">
    <property type="component" value="Chromosome"/>
</dbReference>
<dbReference type="HOGENOM" id="CLU_153620_2_0_2"/>
<dbReference type="InterPro" id="IPR036390">
    <property type="entry name" value="WH_DNA-bd_sf"/>
</dbReference>
<reference evidence="2 3" key="1">
    <citation type="journal article" date="2011" name="J. Bacteriol.">
        <title>Complete genome sequence of the thermoacidophilic crenarchaeon Thermoproteus uzoniensis 768-20.</title>
        <authorList>
            <person name="Mardanov A.V."/>
            <person name="Gumerov V.M."/>
            <person name="Beletsky A.V."/>
            <person name="Prokofeva M.I."/>
            <person name="Bonch-Osmolovskaya E.A."/>
            <person name="Ravin N.V."/>
            <person name="Skryabin K.G."/>
        </authorList>
    </citation>
    <scope>NUCLEOTIDE SEQUENCE [LARGE SCALE GENOMIC DNA]</scope>
    <source>
        <strain evidence="2 3">768-20</strain>
    </source>
</reference>
<dbReference type="eggNOG" id="arCOG00731">
    <property type="taxonomic scope" value="Archaea"/>
</dbReference>
<reference key="2">
    <citation type="submission" date="2011-03" db="EMBL/GenBank/DDBJ databases">
        <title>Complete genome sequence of the thermoacidophilic crenarchaeon Thermoproteus uzoniensis 768-20.</title>
        <authorList>
            <person name="Mardanov A.V."/>
            <person name="Gumerov V.M."/>
            <person name="Beletsky A.V."/>
            <person name="Prokofeva M.I."/>
            <person name="Bonch-Osmolovskaya E.A."/>
            <person name="Ravin N.V."/>
            <person name="Skryabin K.G."/>
        </authorList>
    </citation>
    <scope>NUCLEOTIDE SEQUENCE</scope>
    <source>
        <strain>768-20</strain>
    </source>
</reference>
<proteinExistence type="predicted"/>
<sequence length="109" mass="12651">MEKLINLLKLVNMVAQNSDAYRASLIWLFGSRSGKLRFALLEKLRERPMNANQLSRALNVNYKVIRRHLDALESFGLVRRVAKHYGAPYFVPEDVVSRWDEIAEIASKY</sequence>
<dbReference type="InterPro" id="IPR011991">
    <property type="entry name" value="ArsR-like_HTH"/>
</dbReference>
<dbReference type="CDD" id="cd00090">
    <property type="entry name" value="HTH_ARSR"/>
    <property type="match status" value="1"/>
</dbReference>
<dbReference type="InterPro" id="IPR001845">
    <property type="entry name" value="HTH_ArsR_DNA-bd_dom"/>
</dbReference>
<dbReference type="PANTHER" id="PTHR38600">
    <property type="entry name" value="TRANSCRIPTIONAL REGULATORY PROTEIN"/>
    <property type="match status" value="1"/>
</dbReference>
<protein>
    <submittedName>
        <fullName evidence="2">Regulatory protein ArsR</fullName>
    </submittedName>
</protein>
<feature type="domain" description="HTH arsR-type" evidence="1">
    <location>
        <begin position="37"/>
        <end position="79"/>
    </location>
</feature>
<dbReference type="SUPFAM" id="SSF46785">
    <property type="entry name" value="Winged helix' DNA-binding domain"/>
    <property type="match status" value="1"/>
</dbReference>
<gene>
    <name evidence="2" type="ordered locus">TUZN_1085</name>
</gene>
<dbReference type="KEGG" id="tuz:TUZN_1085"/>
<dbReference type="PANTHER" id="PTHR38600:SF1">
    <property type="entry name" value="TRANSCRIPTIONAL REGULATORY PROTEIN"/>
    <property type="match status" value="1"/>
</dbReference>
<dbReference type="Pfam" id="PF01022">
    <property type="entry name" value="HTH_5"/>
    <property type="match status" value="1"/>
</dbReference>
<dbReference type="InterPro" id="IPR036388">
    <property type="entry name" value="WH-like_DNA-bd_sf"/>
</dbReference>
<evidence type="ECO:0000259" key="1">
    <source>
        <dbReference type="Pfam" id="PF01022"/>
    </source>
</evidence>
<evidence type="ECO:0000313" key="3">
    <source>
        <dbReference type="Proteomes" id="UP000008138"/>
    </source>
</evidence>
<dbReference type="EMBL" id="CP002590">
    <property type="protein sequence ID" value="AEA12565.1"/>
    <property type="molecule type" value="Genomic_DNA"/>
</dbReference>
<dbReference type="STRING" id="999630.TUZN_1085"/>
<accession>F2L083</accession>
<dbReference type="Gene3D" id="1.10.10.10">
    <property type="entry name" value="Winged helix-like DNA-binding domain superfamily/Winged helix DNA-binding domain"/>
    <property type="match status" value="1"/>
</dbReference>